<evidence type="ECO:0000259" key="3">
    <source>
        <dbReference type="Pfam" id="PF24883"/>
    </source>
</evidence>
<dbReference type="Gene3D" id="3.40.50.300">
    <property type="entry name" value="P-loop containing nucleotide triphosphate hydrolases"/>
    <property type="match status" value="1"/>
</dbReference>
<keyword evidence="5" id="KW-1185">Reference proteome</keyword>
<feature type="chain" id="PRO_5013367841" description="Nephrocystin 3-like N-terminal domain-containing protein" evidence="2">
    <location>
        <begin position="17"/>
        <end position="429"/>
    </location>
</feature>
<dbReference type="STRING" id="329046.A0A1Y1ZZ88"/>
<dbReference type="InterPro" id="IPR027417">
    <property type="entry name" value="P-loop_NTPase"/>
</dbReference>
<sequence length="429" mass="48791">MCLFIYTHLLTEFVAGPAGCGKSRMAETAFDLFENVEKENQEETMKHDAVFFAFNHKDRNDPKTCIETLAYSVAEKYNTDADFGITKAIFKKCEMWSKEPKKKPQKLEGLIHDLLVMPLKGKKKNVVVVIDALDECEPNSLKEFLTILDSHGMRQFRFFVTSRDPVKLSNAEEHSFDPMFQGNLDDLTAYVQGRLALVTVLSKFQVTDHTKDMVGASEGIFLNASIALDILGTDYSQYKIFETEWNLLMEKKLTSDSLYDVVWSKVAGNATARKLVGIMLSMKRPLKLNGLLTLMDMDADLLQTTIMHIVPLLKGVPNSDSDTVQFKHRTTVEFFVKRVPLQHDLLAVKFMDIIGELLGSLHYLDYSKAVKSFASGTNKFNFGLKSDATLYFIENWTDMLDTSTHFPEVEQFFSRIWRFAPGSMHQSSK</sequence>
<dbReference type="EMBL" id="MCGO01000321">
    <property type="protein sequence ID" value="ORY15085.1"/>
    <property type="molecule type" value="Genomic_DNA"/>
</dbReference>
<gene>
    <name evidence="4" type="ORF">BCR33DRAFT_346389</name>
</gene>
<dbReference type="AlphaFoldDB" id="A0A1Y1ZZ88"/>
<protein>
    <recommendedName>
        <fullName evidence="3">Nephrocystin 3-like N-terminal domain-containing protein</fullName>
    </recommendedName>
</protein>
<reference evidence="4 5" key="1">
    <citation type="submission" date="2016-07" db="EMBL/GenBank/DDBJ databases">
        <title>Pervasive Adenine N6-methylation of Active Genes in Fungi.</title>
        <authorList>
            <consortium name="DOE Joint Genome Institute"/>
            <person name="Mondo S.J."/>
            <person name="Dannebaum R.O."/>
            <person name="Kuo R.C."/>
            <person name="Labutti K."/>
            <person name="Haridas S."/>
            <person name="Kuo A."/>
            <person name="Salamov A."/>
            <person name="Ahrendt S.R."/>
            <person name="Lipzen A."/>
            <person name="Sullivan W."/>
            <person name="Andreopoulos W.B."/>
            <person name="Clum A."/>
            <person name="Lindquist E."/>
            <person name="Daum C."/>
            <person name="Ramamoorthy G.K."/>
            <person name="Gryganskyi A."/>
            <person name="Culley D."/>
            <person name="Magnuson J.K."/>
            <person name="James T.Y."/>
            <person name="O'Malley M.A."/>
            <person name="Stajich J.E."/>
            <person name="Spatafora J.W."/>
            <person name="Visel A."/>
            <person name="Grigoriev I.V."/>
        </authorList>
    </citation>
    <scope>NUCLEOTIDE SEQUENCE [LARGE SCALE GENOMIC DNA]</scope>
    <source>
        <strain evidence="4 5">JEL800</strain>
    </source>
</reference>
<evidence type="ECO:0000313" key="5">
    <source>
        <dbReference type="Proteomes" id="UP000193642"/>
    </source>
</evidence>
<dbReference type="OrthoDB" id="3014077at2759"/>
<evidence type="ECO:0000313" key="4">
    <source>
        <dbReference type="EMBL" id="ORY15085.1"/>
    </source>
</evidence>
<organism evidence="4 5">
    <name type="scientific">Rhizoclosmatium globosum</name>
    <dbReference type="NCBI Taxonomy" id="329046"/>
    <lineage>
        <taxon>Eukaryota</taxon>
        <taxon>Fungi</taxon>
        <taxon>Fungi incertae sedis</taxon>
        <taxon>Chytridiomycota</taxon>
        <taxon>Chytridiomycota incertae sedis</taxon>
        <taxon>Chytridiomycetes</taxon>
        <taxon>Chytridiales</taxon>
        <taxon>Chytriomycetaceae</taxon>
        <taxon>Rhizoclosmatium</taxon>
    </lineage>
</organism>
<dbReference type="Proteomes" id="UP000193642">
    <property type="component" value="Unassembled WGS sequence"/>
</dbReference>
<dbReference type="InterPro" id="IPR056884">
    <property type="entry name" value="NPHP3-like_N"/>
</dbReference>
<evidence type="ECO:0000256" key="2">
    <source>
        <dbReference type="SAM" id="SignalP"/>
    </source>
</evidence>
<dbReference type="PANTHER" id="PTHR10039">
    <property type="entry name" value="AMELOGENIN"/>
    <property type="match status" value="1"/>
</dbReference>
<feature type="domain" description="Nephrocystin 3-like N-terminal" evidence="3">
    <location>
        <begin position="14"/>
        <end position="163"/>
    </location>
</feature>
<evidence type="ECO:0000256" key="1">
    <source>
        <dbReference type="ARBA" id="ARBA00022737"/>
    </source>
</evidence>
<accession>A0A1Y1ZZ88</accession>
<proteinExistence type="predicted"/>
<feature type="signal peptide" evidence="2">
    <location>
        <begin position="1"/>
        <end position="16"/>
    </location>
</feature>
<dbReference type="SUPFAM" id="SSF52540">
    <property type="entry name" value="P-loop containing nucleoside triphosphate hydrolases"/>
    <property type="match status" value="1"/>
</dbReference>
<keyword evidence="2" id="KW-0732">Signal</keyword>
<comment type="caution">
    <text evidence="4">The sequence shown here is derived from an EMBL/GenBank/DDBJ whole genome shotgun (WGS) entry which is preliminary data.</text>
</comment>
<name>A0A1Y1ZZ88_9FUNG</name>
<dbReference type="Pfam" id="PF24883">
    <property type="entry name" value="NPHP3_N"/>
    <property type="match status" value="1"/>
</dbReference>
<keyword evidence="1" id="KW-0677">Repeat</keyword>